<protein>
    <submittedName>
        <fullName evidence="1">Uncharacterized protein</fullName>
    </submittedName>
</protein>
<evidence type="ECO:0000313" key="2">
    <source>
        <dbReference type="Proteomes" id="UP000034156"/>
    </source>
</evidence>
<keyword evidence="2" id="KW-1185">Reference proteome</keyword>
<organism evidence="1 2">
    <name type="scientific">Nitrosomonas communis</name>
    <dbReference type="NCBI Taxonomy" id="44574"/>
    <lineage>
        <taxon>Bacteria</taxon>
        <taxon>Pseudomonadati</taxon>
        <taxon>Pseudomonadota</taxon>
        <taxon>Betaproteobacteria</taxon>
        <taxon>Nitrosomonadales</taxon>
        <taxon>Nitrosomonadaceae</taxon>
        <taxon>Nitrosomonas</taxon>
    </lineage>
</organism>
<dbReference type="EMBL" id="CP011451">
    <property type="protein sequence ID" value="AKH37300.1"/>
    <property type="molecule type" value="Genomic_DNA"/>
</dbReference>
<dbReference type="Proteomes" id="UP000034156">
    <property type="component" value="Chromosome"/>
</dbReference>
<reference evidence="1 2" key="2">
    <citation type="journal article" date="2016" name="Genome Announc.">
        <title>Genome Sequence of Nitrosomonas communis Strain Nm2, a Mesophilic Ammonia-Oxidizing Bacterium Isolated from Mediterranean Soil.</title>
        <authorList>
            <person name="Kozlowski J.A."/>
            <person name="Kits K.D."/>
            <person name="Stein L.Y."/>
        </authorList>
    </citation>
    <scope>NUCLEOTIDE SEQUENCE [LARGE SCALE GENOMIC DNA]</scope>
    <source>
        <strain evidence="1 2">Nm2</strain>
    </source>
</reference>
<proteinExistence type="predicted"/>
<accession>A0A0F7KAL2</accession>
<evidence type="ECO:0000313" key="1">
    <source>
        <dbReference type="EMBL" id="AKH37300.1"/>
    </source>
</evidence>
<name>A0A0F7KAL2_9PROT</name>
<dbReference type="AlphaFoldDB" id="A0A0F7KAL2"/>
<sequence>MAYETGIATSLFDLLDKIRLFAIAQGFTQNEFTVVDSTTKRLYMQKNTANGGGLTFYLGIEAFVSSGATSTELRIRGATGYTSGAALSSQPGAPSISAVINRVGNGPYVAYHLFSDAAGDYVHCVLEYSAGFFSHLVFGQLDKYGVYAGGHYCDATYIGTNANDHDNYLSSWSRPLFDNYAISSSSAGHVSANLELNIWRMFKGSTGDSSTFDAYGNGRSGLTNRLLVGSQPNTLNLATPFIPIYIFTDIGGPNSGNRAPLGVVKDLRLVWMQSFSVGQEVTLGSDTWKVFPIYRRSNLQNTSDDLPNSWQLGYAYRKIA</sequence>
<reference evidence="2" key="1">
    <citation type="submission" date="2015-05" db="EMBL/GenBank/DDBJ databases">
        <title>Draft genome of Nitrosomonas communis strain Nm2.</title>
        <authorList>
            <person name="Kozlowski J.A."/>
            <person name="Kits K.D."/>
            <person name="Stein L.Y."/>
        </authorList>
    </citation>
    <scope>NUCLEOTIDE SEQUENCE [LARGE SCALE GENOMIC DNA]</scope>
    <source>
        <strain evidence="2">Nm2</strain>
    </source>
</reference>
<dbReference type="PATRIC" id="fig|44574.3.peg.1202"/>
<dbReference type="KEGG" id="nco:AAW31_04970"/>
<gene>
    <name evidence="1" type="ORF">AAW31_04970</name>
</gene>